<feature type="transmembrane region" description="Helical" evidence="1">
    <location>
        <begin position="276"/>
        <end position="296"/>
    </location>
</feature>
<dbReference type="Proteomes" id="UP000176558">
    <property type="component" value="Unassembled WGS sequence"/>
</dbReference>
<evidence type="ECO:0000313" key="3">
    <source>
        <dbReference type="Proteomes" id="UP000176558"/>
    </source>
</evidence>
<feature type="transmembrane region" description="Helical" evidence="1">
    <location>
        <begin position="110"/>
        <end position="126"/>
    </location>
</feature>
<feature type="transmembrane region" description="Helical" evidence="1">
    <location>
        <begin position="156"/>
        <end position="173"/>
    </location>
</feature>
<name>A0A1G2UUK8_9BACT</name>
<feature type="transmembrane region" description="Helical" evidence="1">
    <location>
        <begin position="339"/>
        <end position="360"/>
    </location>
</feature>
<sequence>MIKFLIKNHWRALVLAFCVGIIILLPTLLSIQKIGLDNFKGIYPMLSDDEDHYMAEVKEAYDGHFSMGNPYIKEYKETLYTQPPVGPAYYAIFAKVFNVSVGTATTINDFILPFIAVLLLYSLFFLITKSRKISLIFSAIFFISFTSSFNRLVNPQLSFIFLLSGLCLIWLIVDKKHSKKELIKYNLLLSVIFGILVYIYPFYWMTIGVVYVLLTSFRALIEKDFKYCLQNWIYFFIPAILWSVPFLLHAQKLFISPLFDETNLRNGFINTHIPGSFVNIAIMIICLPLVYLIWKLAKRERSWPETKLVFLGISLVLGGIILNWQNIITGKIIQFAPHFYPIEILFVCIILVISSLFIDIKKLSKYSLALLCLVVIFTSGIFYKQRGEILYALKIIVSPKDIGTTQNLGDVTTWLNDNTPGDSVAYVLGKDYIWAIPIYTRNNLYFNSNAGLSLMSDTELENRWVISRFFENIDENAVRKASREIWTNKFIETYQSKESRRKILKLIIGNAYPETPSGDQSYIDKVLNAYNKYKNIGFEKAIKTYEVDYIVLDKSYEKYPEVVEKFKFYRFLTFLTQIGDTSIYKVN</sequence>
<reference evidence="2 3" key="1">
    <citation type="journal article" date="2016" name="Nat. Commun.">
        <title>Thousands of microbial genomes shed light on interconnected biogeochemical processes in an aquifer system.</title>
        <authorList>
            <person name="Anantharaman K."/>
            <person name="Brown C.T."/>
            <person name="Hug L.A."/>
            <person name="Sharon I."/>
            <person name="Castelle C.J."/>
            <person name="Probst A.J."/>
            <person name="Thomas B.C."/>
            <person name="Singh A."/>
            <person name="Wilkins M.J."/>
            <person name="Karaoz U."/>
            <person name="Brodie E.L."/>
            <person name="Williams K.H."/>
            <person name="Hubbard S.S."/>
            <person name="Banfield J.F."/>
        </authorList>
    </citation>
    <scope>NUCLEOTIDE SEQUENCE [LARGE SCALE GENOMIC DNA]</scope>
</reference>
<feature type="transmembrane region" description="Helical" evidence="1">
    <location>
        <begin position="308"/>
        <end position="327"/>
    </location>
</feature>
<feature type="transmembrane region" description="Helical" evidence="1">
    <location>
        <begin position="366"/>
        <end position="383"/>
    </location>
</feature>
<dbReference type="AlphaFoldDB" id="A0A1G2UUK8"/>
<organism evidence="2 3">
    <name type="scientific">Candidatus Zambryskibacteria bacterium RIFCSPLOWO2_12_FULL_39_23</name>
    <dbReference type="NCBI Taxonomy" id="1802776"/>
    <lineage>
        <taxon>Bacteria</taxon>
        <taxon>Candidatus Zambryskiibacteriota</taxon>
    </lineage>
</organism>
<dbReference type="EMBL" id="MHWT01000005">
    <property type="protein sequence ID" value="OHB13080.1"/>
    <property type="molecule type" value="Genomic_DNA"/>
</dbReference>
<evidence type="ECO:0000256" key="1">
    <source>
        <dbReference type="SAM" id="Phobius"/>
    </source>
</evidence>
<feature type="transmembrane region" description="Helical" evidence="1">
    <location>
        <begin position="12"/>
        <end position="31"/>
    </location>
</feature>
<evidence type="ECO:0008006" key="4">
    <source>
        <dbReference type="Google" id="ProtNLM"/>
    </source>
</evidence>
<proteinExistence type="predicted"/>
<accession>A0A1G2UUK8</accession>
<comment type="caution">
    <text evidence="2">The sequence shown here is derived from an EMBL/GenBank/DDBJ whole genome shotgun (WGS) entry which is preliminary data.</text>
</comment>
<feature type="transmembrane region" description="Helical" evidence="1">
    <location>
        <begin position="185"/>
        <end position="212"/>
    </location>
</feature>
<evidence type="ECO:0000313" key="2">
    <source>
        <dbReference type="EMBL" id="OHB13080.1"/>
    </source>
</evidence>
<keyword evidence="1" id="KW-1133">Transmembrane helix</keyword>
<keyword evidence="1" id="KW-0472">Membrane</keyword>
<keyword evidence="1" id="KW-0812">Transmembrane</keyword>
<gene>
    <name evidence="2" type="ORF">A3G99_00610</name>
</gene>
<protein>
    <recommendedName>
        <fullName evidence="4">Glycosyltransferase RgtA/B/C/D-like domain-containing protein</fullName>
    </recommendedName>
</protein>
<feature type="transmembrane region" description="Helical" evidence="1">
    <location>
        <begin position="232"/>
        <end position="255"/>
    </location>
</feature>